<dbReference type="AlphaFoldDB" id="A0A0F9R0N9"/>
<dbReference type="PANTHER" id="PTHR34595">
    <property type="entry name" value="BLR5612 PROTEIN"/>
    <property type="match status" value="1"/>
</dbReference>
<protein>
    <recommendedName>
        <fullName evidence="2">DUF403 domain-containing protein</fullName>
    </recommendedName>
</protein>
<name>A0A0F9R0N9_9ZZZZ</name>
<dbReference type="PANTHER" id="PTHR34595:SF7">
    <property type="entry name" value="SLL1039 PROTEIN"/>
    <property type="match status" value="1"/>
</dbReference>
<feature type="region of interest" description="Disordered" evidence="1">
    <location>
        <begin position="311"/>
        <end position="341"/>
    </location>
</feature>
<evidence type="ECO:0000259" key="2">
    <source>
        <dbReference type="Pfam" id="PF04168"/>
    </source>
</evidence>
<sequence>MLSRVAENVYWLARYLERAEDTARLLSVNSHLLLDLPRPTQLGWSEIIAITGNDELFDEHYPTRDEASVLTFMCGDRRYTGSILSSLSAARENLRTTRDVIPREIWEEVNQMYLNVKEQVGSGITPRRRDAFLGRVIRSCQTVNGLIESTLSYTEVRSFLMLGRQLERADMTTRILDVRSANLLPRSPEDLTPFETLQWMSVLKSLSGYQMYRQHVRLRIRGPDVLQFLLQNQKFPRSVACALERLANALITLPRHEAALNEVETCRQDLANAEIAVLAAEPDRLHAFVDDIQVDFDELHEAIRQTYFAQPEDGAQTQSQTQTQTQTQSQSSSGASTPKHG</sequence>
<dbReference type="Pfam" id="PF04168">
    <property type="entry name" value="Alpha-E"/>
    <property type="match status" value="1"/>
</dbReference>
<feature type="domain" description="DUF403" evidence="2">
    <location>
        <begin position="1"/>
        <end position="308"/>
    </location>
</feature>
<accession>A0A0F9R0N9</accession>
<proteinExistence type="predicted"/>
<gene>
    <name evidence="3" type="ORF">LCGC14_0635160</name>
</gene>
<organism evidence="3">
    <name type="scientific">marine sediment metagenome</name>
    <dbReference type="NCBI Taxonomy" id="412755"/>
    <lineage>
        <taxon>unclassified sequences</taxon>
        <taxon>metagenomes</taxon>
        <taxon>ecological metagenomes</taxon>
    </lineage>
</organism>
<dbReference type="EMBL" id="LAZR01001128">
    <property type="protein sequence ID" value="KKN50195.1"/>
    <property type="molecule type" value="Genomic_DNA"/>
</dbReference>
<evidence type="ECO:0000313" key="3">
    <source>
        <dbReference type="EMBL" id="KKN50195.1"/>
    </source>
</evidence>
<comment type="caution">
    <text evidence="3">The sequence shown here is derived from an EMBL/GenBank/DDBJ whole genome shotgun (WGS) entry which is preliminary data.</text>
</comment>
<dbReference type="InterPro" id="IPR051680">
    <property type="entry name" value="ATP-dep_Glu-Cys_Ligase-2"/>
</dbReference>
<feature type="compositionally biased region" description="Low complexity" evidence="1">
    <location>
        <begin position="316"/>
        <end position="333"/>
    </location>
</feature>
<evidence type="ECO:0000256" key="1">
    <source>
        <dbReference type="SAM" id="MobiDB-lite"/>
    </source>
</evidence>
<reference evidence="3" key="1">
    <citation type="journal article" date="2015" name="Nature">
        <title>Complex archaea that bridge the gap between prokaryotes and eukaryotes.</title>
        <authorList>
            <person name="Spang A."/>
            <person name="Saw J.H."/>
            <person name="Jorgensen S.L."/>
            <person name="Zaremba-Niedzwiedzka K."/>
            <person name="Martijn J."/>
            <person name="Lind A.E."/>
            <person name="van Eijk R."/>
            <person name="Schleper C."/>
            <person name="Guy L."/>
            <person name="Ettema T.J."/>
        </authorList>
    </citation>
    <scope>NUCLEOTIDE SEQUENCE</scope>
</reference>
<dbReference type="InterPro" id="IPR007296">
    <property type="entry name" value="DUF403"/>
</dbReference>